<feature type="transmembrane region" description="Helical" evidence="7">
    <location>
        <begin position="244"/>
        <end position="266"/>
    </location>
</feature>
<evidence type="ECO:0000313" key="10">
    <source>
        <dbReference type="EMBL" id="WQB71786.1"/>
    </source>
</evidence>
<keyword evidence="6 7" id="KW-0472">Membrane</keyword>
<dbReference type="PANTHER" id="PTHR43386:SF1">
    <property type="entry name" value="D,D-DIPEPTIDE TRANSPORT SYSTEM PERMEASE PROTEIN DDPC-RELATED"/>
    <property type="match status" value="1"/>
</dbReference>
<keyword evidence="3" id="KW-1003">Cell membrane</keyword>
<sequence length="400" mass="43243">MSTVTQGPDNREAEATAEISIEQRETEGLSQGQIVRRRFFRHRAAVTSMIVLAFIVVLSFTSVGIEIGSLRIPGWWQYDWREIPAVENRGAPTLSLIPEFLGGAGIAFGNHPFGQDEVGRDTFAVVMRGAQQSLMVMVIAGVVATIIGVVIGAVAGYYRKWADSVLMRFTDIIITIPLIVIGAVLGNALGNLGAAVLGVVIGLFAWTTLARLVRGEFLTLREREFVDAARVSGARDRRIIFRHILPNAVGVIVVNATLLMAGAILLESALSFLGFGVVSPDTSLGKIVSDNQAAFSTRPWLFWWPGIFIIAIALCVNFIGDGLRDAFDPRQKKMPSERAMARAARAKGPAAPILDRVDPQGPASVTVAGEAVYTGDVENYHDPRPEEPGDAGHGRFDPER</sequence>
<dbReference type="PROSITE" id="PS50928">
    <property type="entry name" value="ABC_TM1"/>
    <property type="match status" value="1"/>
</dbReference>
<dbReference type="Proteomes" id="UP001324533">
    <property type="component" value="Chromosome"/>
</dbReference>
<name>A0ABZ0VDU3_9MICO</name>
<keyword evidence="4 7" id="KW-0812">Transmembrane</keyword>
<dbReference type="Pfam" id="PF00528">
    <property type="entry name" value="BPD_transp_1"/>
    <property type="match status" value="1"/>
</dbReference>
<evidence type="ECO:0000256" key="4">
    <source>
        <dbReference type="ARBA" id="ARBA00022692"/>
    </source>
</evidence>
<feature type="transmembrane region" description="Helical" evidence="7">
    <location>
        <begin position="44"/>
        <end position="65"/>
    </location>
</feature>
<feature type="compositionally biased region" description="Basic and acidic residues" evidence="8">
    <location>
        <begin position="378"/>
        <end position="400"/>
    </location>
</feature>
<feature type="transmembrane region" description="Helical" evidence="7">
    <location>
        <begin position="301"/>
        <end position="323"/>
    </location>
</feature>
<evidence type="ECO:0000256" key="8">
    <source>
        <dbReference type="SAM" id="MobiDB-lite"/>
    </source>
</evidence>
<feature type="domain" description="ABC transmembrane type-1" evidence="9">
    <location>
        <begin position="130"/>
        <end position="320"/>
    </location>
</feature>
<keyword evidence="11" id="KW-1185">Reference proteome</keyword>
<dbReference type="RefSeq" id="WP_322411899.1">
    <property type="nucleotide sequence ID" value="NZ_CP139779.1"/>
</dbReference>
<dbReference type="Pfam" id="PF12911">
    <property type="entry name" value="OppC_N"/>
    <property type="match status" value="1"/>
</dbReference>
<comment type="subcellular location">
    <subcellularLocation>
        <location evidence="1 7">Cell membrane</location>
        <topology evidence="1 7">Multi-pass membrane protein</topology>
    </subcellularLocation>
</comment>
<dbReference type="PANTHER" id="PTHR43386">
    <property type="entry name" value="OLIGOPEPTIDE TRANSPORT SYSTEM PERMEASE PROTEIN APPC"/>
    <property type="match status" value="1"/>
</dbReference>
<dbReference type="InterPro" id="IPR000515">
    <property type="entry name" value="MetI-like"/>
</dbReference>
<dbReference type="EMBL" id="CP139779">
    <property type="protein sequence ID" value="WQB71786.1"/>
    <property type="molecule type" value="Genomic_DNA"/>
</dbReference>
<evidence type="ECO:0000256" key="2">
    <source>
        <dbReference type="ARBA" id="ARBA00022448"/>
    </source>
</evidence>
<keyword evidence="5 7" id="KW-1133">Transmembrane helix</keyword>
<feature type="transmembrane region" description="Helical" evidence="7">
    <location>
        <begin position="165"/>
        <end position="186"/>
    </location>
</feature>
<evidence type="ECO:0000256" key="6">
    <source>
        <dbReference type="ARBA" id="ARBA00023136"/>
    </source>
</evidence>
<reference evidence="10 11" key="1">
    <citation type="submission" date="2023-06" db="EMBL/GenBank/DDBJ databases">
        <title>Rock-solubilizing bacteria, Microbacterium invictum, promotes re-establishment of vegetation in rocky wasteland by accelerating rock bio-weathering and reshaping soil bacterial community.</title>
        <authorList>
            <person name="Liu C."/>
        </authorList>
    </citation>
    <scope>NUCLEOTIDE SEQUENCE [LARGE SCALE GENOMIC DNA]</scope>
    <source>
        <strain evidence="10 11">X-18</strain>
    </source>
</reference>
<dbReference type="InterPro" id="IPR050366">
    <property type="entry name" value="BP-dependent_transpt_permease"/>
</dbReference>
<dbReference type="InterPro" id="IPR035906">
    <property type="entry name" value="MetI-like_sf"/>
</dbReference>
<dbReference type="InterPro" id="IPR025966">
    <property type="entry name" value="OppC_N"/>
</dbReference>
<feature type="transmembrane region" description="Helical" evidence="7">
    <location>
        <begin position="134"/>
        <end position="158"/>
    </location>
</feature>
<evidence type="ECO:0000313" key="11">
    <source>
        <dbReference type="Proteomes" id="UP001324533"/>
    </source>
</evidence>
<gene>
    <name evidence="10" type="ORF">T9R20_07505</name>
</gene>
<organism evidence="10 11">
    <name type="scientific">Microbacterium invictum</name>
    <dbReference type="NCBI Taxonomy" id="515415"/>
    <lineage>
        <taxon>Bacteria</taxon>
        <taxon>Bacillati</taxon>
        <taxon>Actinomycetota</taxon>
        <taxon>Actinomycetes</taxon>
        <taxon>Micrococcales</taxon>
        <taxon>Microbacteriaceae</taxon>
        <taxon>Microbacterium</taxon>
    </lineage>
</organism>
<evidence type="ECO:0000256" key="3">
    <source>
        <dbReference type="ARBA" id="ARBA00022475"/>
    </source>
</evidence>
<dbReference type="Gene3D" id="1.10.3720.10">
    <property type="entry name" value="MetI-like"/>
    <property type="match status" value="1"/>
</dbReference>
<dbReference type="CDD" id="cd06261">
    <property type="entry name" value="TM_PBP2"/>
    <property type="match status" value="1"/>
</dbReference>
<evidence type="ECO:0000256" key="7">
    <source>
        <dbReference type="RuleBase" id="RU363032"/>
    </source>
</evidence>
<dbReference type="SUPFAM" id="SSF161098">
    <property type="entry name" value="MetI-like"/>
    <property type="match status" value="1"/>
</dbReference>
<evidence type="ECO:0000256" key="5">
    <source>
        <dbReference type="ARBA" id="ARBA00022989"/>
    </source>
</evidence>
<accession>A0ABZ0VDU3</accession>
<evidence type="ECO:0000259" key="9">
    <source>
        <dbReference type="PROSITE" id="PS50928"/>
    </source>
</evidence>
<feature type="region of interest" description="Disordered" evidence="8">
    <location>
        <begin position="376"/>
        <end position="400"/>
    </location>
</feature>
<proteinExistence type="inferred from homology"/>
<protein>
    <submittedName>
        <fullName evidence="10">ABC transporter permease</fullName>
    </submittedName>
</protein>
<keyword evidence="2 7" id="KW-0813">Transport</keyword>
<evidence type="ECO:0000256" key="1">
    <source>
        <dbReference type="ARBA" id="ARBA00004651"/>
    </source>
</evidence>
<feature type="transmembrane region" description="Helical" evidence="7">
    <location>
        <begin position="192"/>
        <end position="213"/>
    </location>
</feature>
<comment type="similarity">
    <text evidence="7">Belongs to the binding-protein-dependent transport system permease family.</text>
</comment>